<sequence>MDRQNSARQQPALFASTGTNRVDEDEVEGTTPFGDIGSGGWTVVEWSPAAADLLQPTNGSVVDWKRKRQQRKVGPNDSGGVMSERLLVWINETVLNELLDQFQWDFKEKIPLNSSKLPYETRDFFANICPQCIFIFNVSADGLPNVTIEDGSILVKIHNRIAAEVENPTIGESGQKKTAIDLTLNLKELKIFPKQLKPVVEELLQDMIKDDVWPAVKRGIEPLIYVEGVELPPHCGIDPISTQLHFGHSKFGASATLNIKEISLNQGHQSARTRRLPIAKDTSHYSTGA</sequence>
<dbReference type="SUPFAM" id="SSF55394">
    <property type="entry name" value="Bactericidal permeability-increasing protein, BPI"/>
    <property type="match status" value="1"/>
</dbReference>
<reference evidence="3" key="1">
    <citation type="submission" date="2022-11" db="UniProtKB">
        <authorList>
            <consortium name="WormBaseParasite"/>
        </authorList>
    </citation>
    <scope>IDENTIFICATION</scope>
</reference>
<feature type="region of interest" description="Disordered" evidence="1">
    <location>
        <begin position="1"/>
        <end position="38"/>
    </location>
</feature>
<dbReference type="GO" id="GO:0008289">
    <property type="term" value="F:lipid binding"/>
    <property type="evidence" value="ECO:0007669"/>
    <property type="project" value="InterPro"/>
</dbReference>
<feature type="region of interest" description="Disordered" evidence="1">
    <location>
        <begin position="266"/>
        <end position="289"/>
    </location>
</feature>
<name>A0A914HV48_GLORO</name>
<accession>A0A914HV48</accession>
<evidence type="ECO:0000313" key="2">
    <source>
        <dbReference type="Proteomes" id="UP000887572"/>
    </source>
</evidence>
<keyword evidence="2" id="KW-1185">Reference proteome</keyword>
<evidence type="ECO:0000256" key="1">
    <source>
        <dbReference type="SAM" id="MobiDB-lite"/>
    </source>
</evidence>
<protein>
    <submittedName>
        <fullName evidence="3">SMP-LTD domain-containing protein</fullName>
    </submittedName>
</protein>
<organism evidence="2 3">
    <name type="scientific">Globodera rostochiensis</name>
    <name type="common">Golden nematode worm</name>
    <name type="synonym">Heterodera rostochiensis</name>
    <dbReference type="NCBI Taxonomy" id="31243"/>
    <lineage>
        <taxon>Eukaryota</taxon>
        <taxon>Metazoa</taxon>
        <taxon>Ecdysozoa</taxon>
        <taxon>Nematoda</taxon>
        <taxon>Chromadorea</taxon>
        <taxon>Rhabditida</taxon>
        <taxon>Tylenchina</taxon>
        <taxon>Tylenchomorpha</taxon>
        <taxon>Tylenchoidea</taxon>
        <taxon>Heteroderidae</taxon>
        <taxon>Heteroderinae</taxon>
        <taxon>Globodera</taxon>
    </lineage>
</organism>
<dbReference type="WBParaSite" id="Gr19_v10_g407.t2">
    <property type="protein sequence ID" value="Gr19_v10_g407.t2"/>
    <property type="gene ID" value="Gr19_v10_g407"/>
</dbReference>
<evidence type="ECO:0000313" key="3">
    <source>
        <dbReference type="WBParaSite" id="Gr19_v10_g407.t2"/>
    </source>
</evidence>
<dbReference type="InterPro" id="IPR017943">
    <property type="entry name" value="Bactericidal_perm-incr_a/b_dom"/>
</dbReference>
<dbReference type="Proteomes" id="UP000887572">
    <property type="component" value="Unplaced"/>
</dbReference>
<proteinExistence type="predicted"/>
<dbReference type="AlphaFoldDB" id="A0A914HV48"/>